<feature type="region of interest" description="Disordered" evidence="2">
    <location>
        <begin position="19"/>
        <end position="67"/>
    </location>
</feature>
<gene>
    <name evidence="3" type="ORF">BN8_02759</name>
</gene>
<dbReference type="AlphaFoldDB" id="I2GIC2"/>
<feature type="compositionally biased region" description="Low complexity" evidence="2">
    <location>
        <begin position="23"/>
        <end position="40"/>
    </location>
</feature>
<sequence length="241" mass="25908">MTEPDQSIGRKILSFFIKDEDANTAPATGSPAGPATNAAPRPAPGTQPTVNPTTSASPSKSTTAAQTGSIDAKFAEHFANVLAKNNPPGPDYFEFRETLRGLNAIGLPEDKQFQAAWASFKALGGSSDVSTLTNTANQYLAALNKDHEGFSKSVEAALSERVGGLQNEEKRLLSENEALAKQILEIQQRINANNDRLNAIGGEIAEQSAKINQNQQNYEATFAHFTDQIKNDIAKMAQYLK</sequence>
<evidence type="ECO:0000256" key="1">
    <source>
        <dbReference type="SAM" id="Coils"/>
    </source>
</evidence>
<accession>I2GIC2</accession>
<feature type="coiled-coil region" evidence="1">
    <location>
        <begin position="162"/>
        <end position="196"/>
    </location>
</feature>
<evidence type="ECO:0000313" key="4">
    <source>
        <dbReference type="Proteomes" id="UP000009309"/>
    </source>
</evidence>
<dbReference type="eggNOG" id="ENOG502ZAXM">
    <property type="taxonomic scope" value="Bacteria"/>
</dbReference>
<organism evidence="3 4">
    <name type="scientific">Fibrisoma limi BUZ 3</name>
    <dbReference type="NCBI Taxonomy" id="1185876"/>
    <lineage>
        <taxon>Bacteria</taxon>
        <taxon>Pseudomonadati</taxon>
        <taxon>Bacteroidota</taxon>
        <taxon>Cytophagia</taxon>
        <taxon>Cytophagales</taxon>
        <taxon>Spirosomataceae</taxon>
        <taxon>Fibrisoma</taxon>
    </lineage>
</organism>
<evidence type="ECO:0000313" key="3">
    <source>
        <dbReference type="EMBL" id="CCH53647.1"/>
    </source>
</evidence>
<keyword evidence="4" id="KW-1185">Reference proteome</keyword>
<protein>
    <submittedName>
        <fullName evidence="3">Uncharacterized protein</fullName>
    </submittedName>
</protein>
<feature type="compositionally biased region" description="Low complexity" evidence="2">
    <location>
        <begin position="52"/>
        <end position="65"/>
    </location>
</feature>
<reference evidence="3 4" key="1">
    <citation type="journal article" date="2012" name="J. Bacteriol.">
        <title>Genome Sequence of the Filamentous Bacterium Fibrisoma limi BUZ 3T.</title>
        <authorList>
            <person name="Filippini M."/>
            <person name="Qi W."/>
            <person name="Jaenicke S."/>
            <person name="Goesmann A."/>
            <person name="Smits T.H."/>
            <person name="Bagheri H.C."/>
        </authorList>
    </citation>
    <scope>NUCLEOTIDE SEQUENCE [LARGE SCALE GENOMIC DNA]</scope>
    <source>
        <strain evidence="4">BUZ 3T</strain>
    </source>
</reference>
<dbReference type="EMBL" id="CAIT01000006">
    <property type="protein sequence ID" value="CCH53647.1"/>
    <property type="molecule type" value="Genomic_DNA"/>
</dbReference>
<proteinExistence type="predicted"/>
<name>I2GIC2_9BACT</name>
<dbReference type="STRING" id="1185876.BN8_02759"/>
<dbReference type="RefSeq" id="WP_009282227.1">
    <property type="nucleotide sequence ID" value="NZ_CAIT01000006.1"/>
</dbReference>
<dbReference type="Proteomes" id="UP000009309">
    <property type="component" value="Unassembled WGS sequence"/>
</dbReference>
<comment type="caution">
    <text evidence="3">The sequence shown here is derived from an EMBL/GenBank/DDBJ whole genome shotgun (WGS) entry which is preliminary data.</text>
</comment>
<keyword evidence="1" id="KW-0175">Coiled coil</keyword>
<evidence type="ECO:0000256" key="2">
    <source>
        <dbReference type="SAM" id="MobiDB-lite"/>
    </source>
</evidence>
<dbReference type="OrthoDB" id="1160770at2"/>